<comment type="cofactor">
    <cofactor evidence="1">
        <name>FMN</name>
        <dbReference type="ChEBI" id="CHEBI:58210"/>
    </cofactor>
</comment>
<keyword evidence="4" id="KW-1185">Reference proteome</keyword>
<protein>
    <submittedName>
        <fullName evidence="3">Flavodoxin domain-containing protein</fullName>
    </submittedName>
</protein>
<dbReference type="Pfam" id="PF12724">
    <property type="entry name" value="Flavodoxin_5"/>
    <property type="match status" value="1"/>
</dbReference>
<dbReference type="GO" id="GO:0010181">
    <property type="term" value="F:FMN binding"/>
    <property type="evidence" value="ECO:0007669"/>
    <property type="project" value="InterPro"/>
</dbReference>
<evidence type="ECO:0000259" key="2">
    <source>
        <dbReference type="Pfam" id="PF12724"/>
    </source>
</evidence>
<dbReference type="STRING" id="419481.SAMN05216233_11499"/>
<organism evidence="3 4">
    <name type="scientific">Desulfoluna spongiiphila</name>
    <dbReference type="NCBI Taxonomy" id="419481"/>
    <lineage>
        <taxon>Bacteria</taxon>
        <taxon>Pseudomonadati</taxon>
        <taxon>Thermodesulfobacteriota</taxon>
        <taxon>Desulfobacteria</taxon>
        <taxon>Desulfobacterales</taxon>
        <taxon>Desulfolunaceae</taxon>
        <taxon>Desulfoluna</taxon>
    </lineage>
</organism>
<evidence type="ECO:0000313" key="3">
    <source>
        <dbReference type="EMBL" id="SCY63976.1"/>
    </source>
</evidence>
<gene>
    <name evidence="3" type="ORF">SAMN05216233_11499</name>
</gene>
<accession>A0A1G5HJM4</accession>
<proteinExistence type="predicted"/>
<dbReference type="SUPFAM" id="SSF52218">
    <property type="entry name" value="Flavoproteins"/>
    <property type="match status" value="1"/>
</dbReference>
<dbReference type="InterPro" id="IPR029039">
    <property type="entry name" value="Flavoprotein-like_sf"/>
</dbReference>
<evidence type="ECO:0000313" key="4">
    <source>
        <dbReference type="Proteomes" id="UP000198870"/>
    </source>
</evidence>
<dbReference type="Proteomes" id="UP000198870">
    <property type="component" value="Unassembled WGS sequence"/>
</dbReference>
<dbReference type="Gene3D" id="3.40.50.360">
    <property type="match status" value="1"/>
</dbReference>
<reference evidence="3 4" key="1">
    <citation type="submission" date="2016-10" db="EMBL/GenBank/DDBJ databases">
        <authorList>
            <person name="de Groot N.N."/>
        </authorList>
    </citation>
    <scope>NUCLEOTIDE SEQUENCE [LARGE SCALE GENOMIC DNA]</scope>
    <source>
        <strain evidence="3 4">AA1</strain>
    </source>
</reference>
<dbReference type="RefSeq" id="WP_092212570.1">
    <property type="nucleotide sequence ID" value="NZ_FMUX01000014.1"/>
</dbReference>
<dbReference type="PROSITE" id="PS00201">
    <property type="entry name" value="FLAVODOXIN"/>
    <property type="match status" value="1"/>
</dbReference>
<dbReference type="InterPro" id="IPR026816">
    <property type="entry name" value="Flavodoxin_dom"/>
</dbReference>
<dbReference type="OrthoDB" id="5455894at2"/>
<dbReference type="EMBL" id="FMUX01000014">
    <property type="protein sequence ID" value="SCY63976.1"/>
    <property type="molecule type" value="Genomic_DNA"/>
</dbReference>
<name>A0A1G5HJM4_9BACT</name>
<dbReference type="InterPro" id="IPR001226">
    <property type="entry name" value="Flavodoxin_CS"/>
</dbReference>
<dbReference type="AlphaFoldDB" id="A0A1G5HJM4"/>
<evidence type="ECO:0000256" key="1">
    <source>
        <dbReference type="ARBA" id="ARBA00001917"/>
    </source>
</evidence>
<feature type="domain" description="Flavodoxin" evidence="2">
    <location>
        <begin position="4"/>
        <end position="76"/>
    </location>
</feature>
<sequence length="181" mass="20240">MKSLILYDSMGGNTAMVAETIQHALTAKSMAPNLVKVDKELSIDLFDYDLVFIGSPVIDWLPTKTLMDFVKRKMKEYNNQGRVTPSSPLIPGKFGISFGTYAGPHIGEKEARPMTMWLDSFLEHLGYAALDQWLVVGKHHHKPDINRNGRLGNIEDRPNTTDLSAIENRVTGLVDSLIAWN</sequence>
<dbReference type="GO" id="GO:0009055">
    <property type="term" value="F:electron transfer activity"/>
    <property type="evidence" value="ECO:0007669"/>
    <property type="project" value="InterPro"/>
</dbReference>